<reference evidence="3" key="1">
    <citation type="submission" date="2018-05" db="EMBL/GenBank/DDBJ databases">
        <authorList>
            <person name="Lanie J.A."/>
            <person name="Ng W.-L."/>
            <person name="Kazmierczak K.M."/>
            <person name="Andrzejewski T.M."/>
            <person name="Davidsen T.M."/>
            <person name="Wayne K.J."/>
            <person name="Tettelin H."/>
            <person name="Glass J.I."/>
            <person name="Rusch D."/>
            <person name="Podicherti R."/>
            <person name="Tsui H.-C.T."/>
            <person name="Winkler M.E."/>
        </authorList>
    </citation>
    <scope>NUCLEOTIDE SEQUENCE</scope>
</reference>
<dbReference type="PANTHER" id="PTHR11895:SF176">
    <property type="entry name" value="AMIDASE AMID-RELATED"/>
    <property type="match status" value="1"/>
</dbReference>
<evidence type="ECO:0000313" key="3">
    <source>
        <dbReference type="EMBL" id="SVD97429.1"/>
    </source>
</evidence>
<dbReference type="PANTHER" id="PTHR11895">
    <property type="entry name" value="TRANSAMIDASE"/>
    <property type="match status" value="1"/>
</dbReference>
<feature type="compositionally biased region" description="Low complexity" evidence="1">
    <location>
        <begin position="234"/>
        <end position="247"/>
    </location>
</feature>
<feature type="region of interest" description="Disordered" evidence="1">
    <location>
        <begin position="221"/>
        <end position="247"/>
    </location>
</feature>
<dbReference type="InterPro" id="IPR036928">
    <property type="entry name" value="AS_sf"/>
</dbReference>
<protein>
    <recommendedName>
        <fullName evidence="2">Amidase domain-containing protein</fullName>
    </recommendedName>
</protein>
<organism evidence="3">
    <name type="scientific">marine metagenome</name>
    <dbReference type="NCBI Taxonomy" id="408172"/>
    <lineage>
        <taxon>unclassified sequences</taxon>
        <taxon>metagenomes</taxon>
        <taxon>ecological metagenomes</taxon>
    </lineage>
</organism>
<sequence length="247" mass="26593">MDTEKLKDRLFANIHSTGIPASSTDIERVIDQGCLDRVSSLDEIAKIVENSANPDYLVDWEPGQTTNHSTSLNKLTTDRPQESPERSPSSIGRLSRKIKSRAISPVELTQQSLDYIESQDEKLNAFQSVLTEQALDAAKKAEVEISNGKYRGPLHGIPVAIKDLLAMSGTTRTAGSKILNNQVTDFSATGVNRLLEAGAIIVGKTRLSEFAYWPGSSNPHYGPTRNPHNPDYDAGGSSSGSAAAVAA</sequence>
<name>A0A382ZQE4_9ZZZZ</name>
<proteinExistence type="predicted"/>
<dbReference type="Pfam" id="PF01425">
    <property type="entry name" value="Amidase"/>
    <property type="match status" value="1"/>
</dbReference>
<feature type="domain" description="Amidase" evidence="2">
    <location>
        <begin position="107"/>
        <end position="247"/>
    </location>
</feature>
<feature type="region of interest" description="Disordered" evidence="1">
    <location>
        <begin position="58"/>
        <end position="96"/>
    </location>
</feature>
<dbReference type="InterPro" id="IPR023631">
    <property type="entry name" value="Amidase_dom"/>
</dbReference>
<evidence type="ECO:0000256" key="1">
    <source>
        <dbReference type="SAM" id="MobiDB-lite"/>
    </source>
</evidence>
<feature type="compositionally biased region" description="Polar residues" evidence="1">
    <location>
        <begin position="63"/>
        <end position="75"/>
    </location>
</feature>
<dbReference type="GO" id="GO:0003824">
    <property type="term" value="F:catalytic activity"/>
    <property type="evidence" value="ECO:0007669"/>
    <property type="project" value="InterPro"/>
</dbReference>
<feature type="non-terminal residue" evidence="3">
    <location>
        <position position="247"/>
    </location>
</feature>
<feature type="compositionally biased region" description="Basic and acidic residues" evidence="1">
    <location>
        <begin position="76"/>
        <end position="85"/>
    </location>
</feature>
<gene>
    <name evidence="3" type="ORF">METZ01_LOCUS450283</name>
</gene>
<accession>A0A382ZQE4</accession>
<dbReference type="SUPFAM" id="SSF75304">
    <property type="entry name" value="Amidase signature (AS) enzymes"/>
    <property type="match status" value="1"/>
</dbReference>
<dbReference type="Gene3D" id="3.90.1300.10">
    <property type="entry name" value="Amidase signature (AS) domain"/>
    <property type="match status" value="1"/>
</dbReference>
<dbReference type="EMBL" id="UINC01185624">
    <property type="protein sequence ID" value="SVD97429.1"/>
    <property type="molecule type" value="Genomic_DNA"/>
</dbReference>
<evidence type="ECO:0000259" key="2">
    <source>
        <dbReference type="Pfam" id="PF01425"/>
    </source>
</evidence>
<dbReference type="InterPro" id="IPR000120">
    <property type="entry name" value="Amidase"/>
</dbReference>
<dbReference type="AlphaFoldDB" id="A0A382ZQE4"/>